<evidence type="ECO:0000313" key="8">
    <source>
        <dbReference type="Proteomes" id="UP000019375"/>
    </source>
</evidence>
<evidence type="ECO:0000256" key="2">
    <source>
        <dbReference type="ARBA" id="ARBA00022670"/>
    </source>
</evidence>
<feature type="domain" description="Peptidase S8/S53" evidence="6">
    <location>
        <begin position="120"/>
        <end position="343"/>
    </location>
</feature>
<feature type="active site" description="Charge relay system" evidence="5">
    <location>
        <position position="164"/>
    </location>
</feature>
<evidence type="ECO:0000256" key="4">
    <source>
        <dbReference type="ARBA" id="ARBA00022825"/>
    </source>
</evidence>
<dbReference type="InterPro" id="IPR023827">
    <property type="entry name" value="Peptidase_S8_Asp-AS"/>
</dbReference>
<dbReference type="InterPro" id="IPR015500">
    <property type="entry name" value="Peptidase_S8_subtilisin-rel"/>
</dbReference>
<dbReference type="CDD" id="cd04077">
    <property type="entry name" value="Peptidases_S8_PCSK9_ProteinaseK_like"/>
    <property type="match status" value="1"/>
</dbReference>
<dbReference type="Gene3D" id="3.40.50.200">
    <property type="entry name" value="Peptidase S8/S53 domain"/>
    <property type="match status" value="1"/>
</dbReference>
<dbReference type="SUPFAM" id="SSF52743">
    <property type="entry name" value="Subtilisin-like"/>
    <property type="match status" value="1"/>
</dbReference>
<proteinExistence type="inferred from homology"/>
<dbReference type="Pfam" id="PF00082">
    <property type="entry name" value="Peptidase_S8"/>
    <property type="match status" value="1"/>
</dbReference>
<dbReference type="PROSITE" id="PS00136">
    <property type="entry name" value="SUBTILASE_ASP"/>
    <property type="match status" value="1"/>
</dbReference>
<evidence type="ECO:0000256" key="5">
    <source>
        <dbReference type="PROSITE-ProRule" id="PRU01240"/>
    </source>
</evidence>
<accession>A0A8J2TBY4</accession>
<name>A0A8J2TBY4_ZYGB2</name>
<organism evidence="7 8">
    <name type="scientific">Zygosaccharomyces bailii (strain CLIB 213 / ATCC 58445 / CBS 680 / BCRC 21525 / NBRC 1098 / NCYC 1416 / NRRL Y-2227)</name>
    <dbReference type="NCBI Taxonomy" id="1333698"/>
    <lineage>
        <taxon>Eukaryota</taxon>
        <taxon>Fungi</taxon>
        <taxon>Dikarya</taxon>
        <taxon>Ascomycota</taxon>
        <taxon>Saccharomycotina</taxon>
        <taxon>Saccharomycetes</taxon>
        <taxon>Saccharomycetales</taxon>
        <taxon>Saccharomycetaceae</taxon>
        <taxon>Zygosaccharomyces</taxon>
    </lineage>
</organism>
<keyword evidence="3 5" id="KW-0378">Hydrolase</keyword>
<feature type="active site" description="Charge relay system" evidence="5">
    <location>
        <position position="328"/>
    </location>
</feature>
<reference evidence="8" key="1">
    <citation type="journal article" date="2013" name="Genome Announc.">
        <title>Genome sequence of the food spoilage yeast Zygosaccharomyces bailii CLIB 213(T).</title>
        <authorList>
            <person name="Galeote V."/>
            <person name="Bigey F."/>
            <person name="Devillers H."/>
            <person name="Neuveglise C."/>
            <person name="Dequin S."/>
        </authorList>
    </citation>
    <scope>NUCLEOTIDE SEQUENCE [LARGE SCALE GENOMIC DNA]</scope>
    <source>
        <strain evidence="8">CLIB 213 / ATCC 58445 / CBS 680 / CCRC 21525 / NBRC 1098 / NCYC 1416 / NRRL Y-2227</strain>
    </source>
</reference>
<dbReference type="PANTHER" id="PTHR43806:SF13">
    <property type="entry name" value="SUBTILASE-TYPE PROTEINASE RRT12"/>
    <property type="match status" value="1"/>
</dbReference>
<sequence>MFGLFWALISTAWAAQIVVQLKNDVPLDQFSIQYARGIDRQYSDMAETFTIGSFRAFAGDFSPDILRKLFNDPQVAAISRDKLLQLQEIVLQSQAPQHLVGLSSVSPQSHQPFIYRGDAGNGVDVYVLDSGIDINHPNLQNVNILQLADLTDQPMPQGTDPHGHGTAMAGLIAAETFGVIKKCNLVDLRVADSNGTVKMTALLAALSIAQQHIEKTKRPSVVVIPIGSPDSGVNPIIRDAISNFNADVSIIIAAGNQASDACQYNPASIRPKPPNVLVAGAVDSHNEPAPFTNFGSCVDIYTAGLDVTTIQSTDTSSDTLTRRISGTSASGAITAGVVGYYMSLGLSSTQAIEKVLTYSKCINTFANQMPSSNECARLLQLLP</sequence>
<dbReference type="OrthoDB" id="206201at2759"/>
<dbReference type="Proteomes" id="UP000019375">
    <property type="component" value="Unassembled WGS sequence"/>
</dbReference>
<comment type="similarity">
    <text evidence="1 5">Belongs to the peptidase S8 family.</text>
</comment>
<dbReference type="EMBL" id="HG316467">
    <property type="protein sequence ID" value="CDF91784.1"/>
    <property type="molecule type" value="Genomic_DNA"/>
</dbReference>
<keyword evidence="8" id="KW-1185">Reference proteome</keyword>
<dbReference type="GO" id="GO:0006508">
    <property type="term" value="P:proteolysis"/>
    <property type="evidence" value="ECO:0007669"/>
    <property type="project" value="UniProtKB-KW"/>
</dbReference>
<keyword evidence="2 5" id="KW-0645">Protease</keyword>
<evidence type="ECO:0000256" key="3">
    <source>
        <dbReference type="ARBA" id="ARBA00022801"/>
    </source>
</evidence>
<dbReference type="InterPro" id="IPR050131">
    <property type="entry name" value="Peptidase_S8_subtilisin-like"/>
</dbReference>
<gene>
    <name evidence="7" type="ORF">BN860_01024g</name>
</gene>
<dbReference type="AlphaFoldDB" id="A0A8J2TBY4"/>
<evidence type="ECO:0000256" key="1">
    <source>
        <dbReference type="ARBA" id="ARBA00011073"/>
    </source>
</evidence>
<feature type="active site" description="Charge relay system" evidence="5">
    <location>
        <position position="129"/>
    </location>
</feature>
<evidence type="ECO:0000313" key="7">
    <source>
        <dbReference type="EMBL" id="CDF91784.1"/>
    </source>
</evidence>
<dbReference type="PANTHER" id="PTHR43806">
    <property type="entry name" value="PEPTIDASE S8"/>
    <property type="match status" value="1"/>
</dbReference>
<keyword evidence="4 5" id="KW-0720">Serine protease</keyword>
<dbReference type="InterPro" id="IPR036852">
    <property type="entry name" value="Peptidase_S8/S53_dom_sf"/>
</dbReference>
<protein>
    <submittedName>
        <fullName evidence="7">ZYBA0S14-01024g1_1</fullName>
    </submittedName>
</protein>
<dbReference type="GO" id="GO:0004252">
    <property type="term" value="F:serine-type endopeptidase activity"/>
    <property type="evidence" value="ECO:0007669"/>
    <property type="project" value="UniProtKB-UniRule"/>
</dbReference>
<dbReference type="InterPro" id="IPR000209">
    <property type="entry name" value="Peptidase_S8/S53_dom"/>
</dbReference>
<dbReference type="PRINTS" id="PR00723">
    <property type="entry name" value="SUBTILISIN"/>
</dbReference>
<evidence type="ECO:0000259" key="6">
    <source>
        <dbReference type="Pfam" id="PF00082"/>
    </source>
</evidence>
<dbReference type="PROSITE" id="PS51892">
    <property type="entry name" value="SUBTILASE"/>
    <property type="match status" value="1"/>
</dbReference>
<dbReference type="InterPro" id="IPR034193">
    <property type="entry name" value="PCSK9_ProteinaseK-like"/>
</dbReference>